<proteinExistence type="predicted"/>
<gene>
    <name evidence="2" type="ORF">SAMN05216498_2194</name>
</gene>
<accession>A0A1H0B2V1</accession>
<keyword evidence="1" id="KW-0732">Signal</keyword>
<reference evidence="2 3" key="1">
    <citation type="submission" date="2016-10" db="EMBL/GenBank/DDBJ databases">
        <authorList>
            <person name="de Groot N.N."/>
        </authorList>
    </citation>
    <scope>NUCLEOTIDE SEQUENCE [LARGE SCALE GENOMIC DNA]</scope>
    <source>
        <strain evidence="2 3">CGMCC 1.3442</strain>
    </source>
</reference>
<organism evidence="2 3">
    <name type="scientific">Tenuibacillus multivorans</name>
    <dbReference type="NCBI Taxonomy" id="237069"/>
    <lineage>
        <taxon>Bacteria</taxon>
        <taxon>Bacillati</taxon>
        <taxon>Bacillota</taxon>
        <taxon>Bacilli</taxon>
        <taxon>Bacillales</taxon>
        <taxon>Bacillaceae</taxon>
        <taxon>Tenuibacillus</taxon>
    </lineage>
</organism>
<sequence>MKRLLIFLLTVLLLMLVACGGDDGSSDNVNTTGETGNKVTVEASNFEFDHEEYEANAGEVTVELVNKEGMHGITIDGVDGFEIQNDGSTPVTLDPGEYTIRCSVICGPGHADMISTLVVK</sequence>
<evidence type="ECO:0000313" key="3">
    <source>
        <dbReference type="Proteomes" id="UP000199334"/>
    </source>
</evidence>
<name>A0A1H0B2V1_9BACI</name>
<dbReference type="Gene3D" id="2.60.40.420">
    <property type="entry name" value="Cupredoxins - blue copper proteins"/>
    <property type="match status" value="1"/>
</dbReference>
<evidence type="ECO:0008006" key="4">
    <source>
        <dbReference type="Google" id="ProtNLM"/>
    </source>
</evidence>
<dbReference type="InterPro" id="IPR008972">
    <property type="entry name" value="Cupredoxin"/>
</dbReference>
<dbReference type="RefSeq" id="WP_093856632.1">
    <property type="nucleotide sequence ID" value="NZ_BJVZ01000013.1"/>
</dbReference>
<evidence type="ECO:0000256" key="1">
    <source>
        <dbReference type="SAM" id="SignalP"/>
    </source>
</evidence>
<dbReference type="PROSITE" id="PS51257">
    <property type="entry name" value="PROKAR_LIPOPROTEIN"/>
    <property type="match status" value="1"/>
</dbReference>
<keyword evidence="3" id="KW-1185">Reference proteome</keyword>
<dbReference type="OrthoDB" id="279535at2"/>
<protein>
    <recommendedName>
        <fullName evidence="4">Cytochrome c oxidase subunit 2</fullName>
    </recommendedName>
</protein>
<dbReference type="STRING" id="237069.SAMN05216498_2194"/>
<feature type="chain" id="PRO_5011592331" description="Cytochrome c oxidase subunit 2" evidence="1">
    <location>
        <begin position="21"/>
        <end position="120"/>
    </location>
</feature>
<evidence type="ECO:0000313" key="2">
    <source>
        <dbReference type="EMBL" id="SDN39964.1"/>
    </source>
</evidence>
<dbReference type="EMBL" id="FNIG01000004">
    <property type="protein sequence ID" value="SDN39964.1"/>
    <property type="molecule type" value="Genomic_DNA"/>
</dbReference>
<dbReference type="AlphaFoldDB" id="A0A1H0B2V1"/>
<feature type="signal peptide" evidence="1">
    <location>
        <begin position="1"/>
        <end position="20"/>
    </location>
</feature>
<dbReference type="SUPFAM" id="SSF49503">
    <property type="entry name" value="Cupredoxins"/>
    <property type="match status" value="1"/>
</dbReference>
<dbReference type="Proteomes" id="UP000199334">
    <property type="component" value="Unassembled WGS sequence"/>
</dbReference>